<proteinExistence type="predicted"/>
<dbReference type="RefSeq" id="WP_318066196.1">
    <property type="nucleotide sequence ID" value="NZ_JAWONS010000290.1"/>
</dbReference>
<feature type="signal peptide" evidence="2">
    <location>
        <begin position="1"/>
        <end position="22"/>
    </location>
</feature>
<evidence type="ECO:0000256" key="2">
    <source>
        <dbReference type="SAM" id="SignalP"/>
    </source>
</evidence>
<dbReference type="PROSITE" id="PS51257">
    <property type="entry name" value="PROKAR_LIPOPROTEIN"/>
    <property type="match status" value="1"/>
</dbReference>
<feature type="region of interest" description="Disordered" evidence="1">
    <location>
        <begin position="30"/>
        <end position="58"/>
    </location>
</feature>
<dbReference type="Proteomes" id="UP001276854">
    <property type="component" value="Unassembled WGS sequence"/>
</dbReference>
<sequence>MRVKKMLAAGMAVTMAASMVLSGCSSSGKTGAQASSAGANTESGSSAGESKAENEIKKPEKITIMVNSTVTTKANNRDAFEKRWEELTGIDLEIIQPDHDAYFDVLGQSFASGPENWPDVIILNGSYYTGYAEEGALWDMTEAWENSELKASGRVTGEDVIEATKIDGKLYGFPDARRGGCLTYVKKKWLDNCGLEVPATYDEYLNMLKAFTEGDPDGNGINGDTYGVSAAGLMGAKGGDPSSNYLPEFYQDAQPNFAKGADGVWYDGFTKENFRGALERLRDAYQKGYIDKESLTNGTKDCRNKFYEDKFGAFTYWAGTWASNLKNNLEANGKDGELIPLKPIKEVGTYEEGTAPVWAITSACENPEGVFKYFIESMLDGGDMQMLWSYGVEDVHWSTKAETILDNTYKEGEFHTRESLEQPGTQYTKQHLDPTMAIARWDNDPGKATVKEEAKVSQEVFNENCHQATIIPSTEVMATYNGDLTTLKNSIVADVVVQGLSIDAAYERFEKEGGAEWSKMIVDSLNELGSSK</sequence>
<gene>
    <name evidence="3" type="ORF">RZO55_20755</name>
</gene>
<dbReference type="Pfam" id="PF01547">
    <property type="entry name" value="SBP_bac_1"/>
    <property type="match status" value="1"/>
</dbReference>
<keyword evidence="4" id="KW-1185">Reference proteome</keyword>
<name>A0ABU4GSU5_9CLOT</name>
<protein>
    <submittedName>
        <fullName evidence="3">Extracellular solute-binding protein</fullName>
    </submittedName>
</protein>
<reference evidence="3 4" key="1">
    <citation type="submission" date="2023-10" db="EMBL/GenBank/DDBJ databases">
        <title>A novel Glycoside Hydrolase 43-Like Enzyme from Clostrdium boliviensis is an Endo-xylanase, and a Candidate for Xylooligosaccharides Production from Different Xylan Substrates.</title>
        <authorList>
            <person name="Alvarez M.T."/>
            <person name="Rocabado-Villegas L.R."/>
            <person name="Salas-Veizaga D.M."/>
            <person name="Linares-Pasten J.A."/>
            <person name="Gudmundsdottir E.E."/>
            <person name="Hreggvidsson G.O."/>
            <person name="Adlercreutz P."/>
            <person name="Nordberg Karlsson E."/>
        </authorList>
    </citation>
    <scope>NUCLEOTIDE SEQUENCE [LARGE SCALE GENOMIC DNA]</scope>
    <source>
        <strain evidence="3 4">E-1</strain>
    </source>
</reference>
<dbReference type="InterPro" id="IPR050490">
    <property type="entry name" value="Bact_solute-bd_prot1"/>
</dbReference>
<feature type="chain" id="PRO_5046746960" evidence="2">
    <location>
        <begin position="23"/>
        <end position="532"/>
    </location>
</feature>
<accession>A0ABU4GSU5</accession>
<dbReference type="EMBL" id="JAWONS010000290">
    <property type="protein sequence ID" value="MDW2800008.1"/>
    <property type="molecule type" value="Genomic_DNA"/>
</dbReference>
<comment type="caution">
    <text evidence="3">The sequence shown here is derived from an EMBL/GenBank/DDBJ whole genome shotgun (WGS) entry which is preliminary data.</text>
</comment>
<dbReference type="SUPFAM" id="SSF53850">
    <property type="entry name" value="Periplasmic binding protein-like II"/>
    <property type="match status" value="1"/>
</dbReference>
<evidence type="ECO:0000256" key="1">
    <source>
        <dbReference type="SAM" id="MobiDB-lite"/>
    </source>
</evidence>
<keyword evidence="2" id="KW-0732">Signal</keyword>
<feature type="compositionally biased region" description="Polar residues" evidence="1">
    <location>
        <begin position="30"/>
        <end position="41"/>
    </location>
</feature>
<organism evidence="3 4">
    <name type="scientific">Clostridium boliviensis</name>
    <dbReference type="NCBI Taxonomy" id="318465"/>
    <lineage>
        <taxon>Bacteria</taxon>
        <taxon>Bacillati</taxon>
        <taxon>Bacillota</taxon>
        <taxon>Clostridia</taxon>
        <taxon>Eubacteriales</taxon>
        <taxon>Clostridiaceae</taxon>
        <taxon>Clostridium</taxon>
    </lineage>
</organism>
<dbReference type="InterPro" id="IPR006059">
    <property type="entry name" value="SBP"/>
</dbReference>
<dbReference type="PANTHER" id="PTHR43649">
    <property type="entry name" value="ARABINOSE-BINDING PROTEIN-RELATED"/>
    <property type="match status" value="1"/>
</dbReference>
<evidence type="ECO:0000313" key="3">
    <source>
        <dbReference type="EMBL" id="MDW2800008.1"/>
    </source>
</evidence>
<dbReference type="Gene3D" id="3.40.190.10">
    <property type="entry name" value="Periplasmic binding protein-like II"/>
    <property type="match status" value="2"/>
</dbReference>
<dbReference type="PANTHER" id="PTHR43649:SF12">
    <property type="entry name" value="DIACETYLCHITOBIOSE BINDING PROTEIN DASA"/>
    <property type="match status" value="1"/>
</dbReference>
<evidence type="ECO:0000313" key="4">
    <source>
        <dbReference type="Proteomes" id="UP001276854"/>
    </source>
</evidence>